<evidence type="ECO:0000313" key="2">
    <source>
        <dbReference type="Proteomes" id="UP000565576"/>
    </source>
</evidence>
<gene>
    <name evidence="1" type="ORF">GGD46_000486</name>
</gene>
<proteinExistence type="predicted"/>
<comment type="caution">
    <text evidence="1">The sequence shown here is derived from an EMBL/GenBank/DDBJ whole genome shotgun (WGS) entry which is preliminary data.</text>
</comment>
<protein>
    <submittedName>
        <fullName evidence="1">Uncharacterized protein</fullName>
    </submittedName>
</protein>
<dbReference type="AlphaFoldDB" id="A0A7X0ILN4"/>
<name>A0A7X0ILN4_9HYPH</name>
<evidence type="ECO:0000313" key="1">
    <source>
        <dbReference type="EMBL" id="MBB6483243.1"/>
    </source>
</evidence>
<reference evidence="1 2" key="1">
    <citation type="submission" date="2020-08" db="EMBL/GenBank/DDBJ databases">
        <title>Genomic Encyclopedia of Type Strains, Phase IV (KMG-V): Genome sequencing to study the core and pangenomes of soil and plant-associated prokaryotes.</title>
        <authorList>
            <person name="Whitman W."/>
        </authorList>
    </citation>
    <scope>NUCLEOTIDE SEQUENCE [LARGE SCALE GENOMIC DNA]</scope>
    <source>
        <strain evidence="1 2">SEMIA 4060</strain>
    </source>
</reference>
<organism evidence="1 2">
    <name type="scientific">Rhizobium lusitanum</name>
    <dbReference type="NCBI Taxonomy" id="293958"/>
    <lineage>
        <taxon>Bacteria</taxon>
        <taxon>Pseudomonadati</taxon>
        <taxon>Pseudomonadota</taxon>
        <taxon>Alphaproteobacteria</taxon>
        <taxon>Hyphomicrobiales</taxon>
        <taxon>Rhizobiaceae</taxon>
        <taxon>Rhizobium/Agrobacterium group</taxon>
        <taxon>Rhizobium</taxon>
    </lineage>
</organism>
<dbReference type="Proteomes" id="UP000565576">
    <property type="component" value="Unassembled WGS sequence"/>
</dbReference>
<dbReference type="EMBL" id="JACHBG010000001">
    <property type="protein sequence ID" value="MBB6483243.1"/>
    <property type="molecule type" value="Genomic_DNA"/>
</dbReference>
<dbReference type="RefSeq" id="WP_184701456.1">
    <property type="nucleotide sequence ID" value="NZ_JACHBG010000001.1"/>
</dbReference>
<accession>A0A7X0ILN4</accession>
<sequence length="47" mass="5415">MRFKAAEIRFETLRQAPHALVVFSRRMRTGNMILGPSIMVNDELTPI</sequence>